<dbReference type="PANTHER" id="PTHR10221">
    <property type="entry name" value="TRANSCRIPTION INITIATION FACTOR TFIID SUBUNIT 6"/>
    <property type="match status" value="1"/>
</dbReference>
<dbReference type="SMART" id="SM00803">
    <property type="entry name" value="TAF"/>
    <property type="match status" value="1"/>
</dbReference>
<dbReference type="GO" id="GO:0051123">
    <property type="term" value="P:RNA polymerase II preinitiation complex assembly"/>
    <property type="evidence" value="ECO:0007669"/>
    <property type="project" value="TreeGrafter"/>
</dbReference>
<dbReference type="Gene3D" id="1.10.20.10">
    <property type="entry name" value="Histone, subunit A"/>
    <property type="match status" value="1"/>
</dbReference>
<dbReference type="STRING" id="1088818.A0A2I0ALX4"/>
<evidence type="ECO:0000256" key="2">
    <source>
        <dbReference type="ARBA" id="ARBA00007688"/>
    </source>
</evidence>
<dbReference type="InterPro" id="IPR037796">
    <property type="entry name" value="TAF6"/>
</dbReference>
<evidence type="ECO:0000259" key="7">
    <source>
        <dbReference type="SMART" id="SM00803"/>
    </source>
</evidence>
<dbReference type="Proteomes" id="UP000236161">
    <property type="component" value="Unassembled WGS sequence"/>
</dbReference>
<evidence type="ECO:0000313" key="8">
    <source>
        <dbReference type="EMBL" id="PKA56544.1"/>
    </source>
</evidence>
<proteinExistence type="inferred from homology"/>
<evidence type="ECO:0000313" key="9">
    <source>
        <dbReference type="Proteomes" id="UP000236161"/>
    </source>
</evidence>
<dbReference type="GO" id="GO:0003713">
    <property type="term" value="F:transcription coactivator activity"/>
    <property type="evidence" value="ECO:0007669"/>
    <property type="project" value="TreeGrafter"/>
</dbReference>
<dbReference type="FunFam" id="1.25.40.770:FF:000001">
    <property type="entry name" value="Transcription initiation factor TFIID subunit 6"/>
    <property type="match status" value="1"/>
</dbReference>
<protein>
    <recommendedName>
        <fullName evidence="7">TATA box binding protein associated factor (TAF) histone-like fold domain-containing protein</fullName>
    </recommendedName>
</protein>
<dbReference type="AlphaFoldDB" id="A0A2I0ALX4"/>
<dbReference type="InterPro" id="IPR016024">
    <property type="entry name" value="ARM-type_fold"/>
</dbReference>
<keyword evidence="3" id="KW-0805">Transcription regulation</keyword>
<dbReference type="CDD" id="cd22931">
    <property type="entry name" value="HFD_TAF6"/>
    <property type="match status" value="1"/>
</dbReference>
<accession>A0A2I0ALX4</accession>
<keyword evidence="5" id="KW-0539">Nucleus</keyword>
<dbReference type="Pfam" id="PF02969">
    <property type="entry name" value="TAF"/>
    <property type="match status" value="1"/>
</dbReference>
<sequence>MWSGSGLTEEEDQDHDRDEDRGFQNGGQEDQEVDGPDFTIGPFYYPSPPPCSLAESCESRVGGTREGEVSSARNPKTMSIVPTETIEVVAQTMGMANLSADVAQVLAPDVEYRLREIIQEAIKCMRHSKRTVLMAEDVDNALKLRNLEPLYGFSTGDPPAFKAAAGHEGLFYIDDRVVDFKDVIESPLPKALPDTSVVAHWLAIEGVQLAIPENPPLEALVDPSEHKKFEHGKEDGAPVDIKSSLKHDLSRDLQLYFQKITEITVCKYKSCLFKEVLKILATDSAIQPLLPYFAYFISNEVVRNLNDVPLLFALMRAARSLLQNPQLHIELYLHQLMPSIITCITAKRLGNKVVDNHWELRDFSTNLMASIYGRYGHVYNIRDRLLKTLIRTFLDPSKTLTQHYGAIQGLAALGPNETRLLILPNLETYLLLLDLEILPEKQKNEIKRSEAWRVYGALLLAAGKCLYDLLKLYPGLLSPPNLSALKHSVKIATMPNNNSNSLPAQQSPLKKLTVSVPVSSVPVMPMTSNTYSAPVVFGTSAPGEPGIRPCASSGRLSTENFAAGRRRRDTGSSRIANPQSILSQAWREDIDAGHLSAALFELFGEGILSFMQPPEMNIFL</sequence>
<dbReference type="CDD" id="cd08050">
    <property type="entry name" value="TAF6C"/>
    <property type="match status" value="1"/>
</dbReference>
<reference evidence="8 9" key="1">
    <citation type="journal article" date="2017" name="Nature">
        <title>The Apostasia genome and the evolution of orchids.</title>
        <authorList>
            <person name="Zhang G.Q."/>
            <person name="Liu K.W."/>
            <person name="Li Z."/>
            <person name="Lohaus R."/>
            <person name="Hsiao Y.Y."/>
            <person name="Niu S.C."/>
            <person name="Wang J.Y."/>
            <person name="Lin Y.C."/>
            <person name="Xu Q."/>
            <person name="Chen L.J."/>
            <person name="Yoshida K."/>
            <person name="Fujiwara S."/>
            <person name="Wang Z.W."/>
            <person name="Zhang Y.Q."/>
            <person name="Mitsuda N."/>
            <person name="Wang M."/>
            <person name="Liu G.H."/>
            <person name="Pecoraro L."/>
            <person name="Huang H.X."/>
            <person name="Xiao X.J."/>
            <person name="Lin M."/>
            <person name="Wu X.Y."/>
            <person name="Wu W.L."/>
            <person name="Chen Y.Y."/>
            <person name="Chang S.B."/>
            <person name="Sakamoto S."/>
            <person name="Ohme-Takagi M."/>
            <person name="Yagi M."/>
            <person name="Zeng S.J."/>
            <person name="Shen C.Y."/>
            <person name="Yeh C.M."/>
            <person name="Luo Y.B."/>
            <person name="Tsai W.C."/>
            <person name="Van de Peer Y."/>
            <person name="Liu Z.J."/>
        </authorList>
    </citation>
    <scope>NUCLEOTIDE SEQUENCE [LARGE SCALE GENOMIC DNA]</scope>
    <source>
        <strain evidence="9">cv. Shenzhen</strain>
        <tissue evidence="8">Stem</tissue>
    </source>
</reference>
<organism evidence="8 9">
    <name type="scientific">Apostasia shenzhenica</name>
    <dbReference type="NCBI Taxonomy" id="1088818"/>
    <lineage>
        <taxon>Eukaryota</taxon>
        <taxon>Viridiplantae</taxon>
        <taxon>Streptophyta</taxon>
        <taxon>Embryophyta</taxon>
        <taxon>Tracheophyta</taxon>
        <taxon>Spermatophyta</taxon>
        <taxon>Magnoliopsida</taxon>
        <taxon>Liliopsida</taxon>
        <taxon>Asparagales</taxon>
        <taxon>Orchidaceae</taxon>
        <taxon>Apostasioideae</taxon>
        <taxon>Apostasia</taxon>
    </lineage>
</organism>
<dbReference type="GO" id="GO:0016251">
    <property type="term" value="F:RNA polymerase II general transcription initiation factor activity"/>
    <property type="evidence" value="ECO:0007669"/>
    <property type="project" value="InterPro"/>
</dbReference>
<evidence type="ECO:0000256" key="3">
    <source>
        <dbReference type="ARBA" id="ARBA00023015"/>
    </source>
</evidence>
<feature type="region of interest" description="Disordered" evidence="6">
    <location>
        <begin position="1"/>
        <end position="75"/>
    </location>
</feature>
<dbReference type="Pfam" id="PF07571">
    <property type="entry name" value="TAF6_C"/>
    <property type="match status" value="1"/>
</dbReference>
<dbReference type="GO" id="GO:0005669">
    <property type="term" value="C:transcription factor TFIID complex"/>
    <property type="evidence" value="ECO:0007669"/>
    <property type="project" value="InterPro"/>
</dbReference>
<comment type="similarity">
    <text evidence="2">Belongs to the TAF6 family.</text>
</comment>
<dbReference type="PANTHER" id="PTHR10221:SF9">
    <property type="entry name" value="TRANSCRIPTION INITIATION FACTOR TFIID SUBUNIT 6"/>
    <property type="match status" value="1"/>
</dbReference>
<dbReference type="Gene3D" id="1.25.40.770">
    <property type="entry name" value="TAF6, C-terminal HEAT repeat domain"/>
    <property type="match status" value="1"/>
</dbReference>
<dbReference type="InterPro" id="IPR046344">
    <property type="entry name" value="TAF6_C_sf"/>
</dbReference>
<dbReference type="GO" id="GO:0046695">
    <property type="term" value="C:SLIK (SAGA-like) complex"/>
    <property type="evidence" value="ECO:0007669"/>
    <property type="project" value="InterPro"/>
</dbReference>
<dbReference type="InterPro" id="IPR011442">
    <property type="entry name" value="TAF6_C"/>
</dbReference>
<dbReference type="InterPro" id="IPR009072">
    <property type="entry name" value="Histone-fold"/>
</dbReference>
<evidence type="ECO:0000256" key="6">
    <source>
        <dbReference type="SAM" id="MobiDB-lite"/>
    </source>
</evidence>
<dbReference type="InterPro" id="IPR004823">
    <property type="entry name" value="TAF_TATA-bd_Histone-like_dom"/>
</dbReference>
<dbReference type="OrthoDB" id="361039at2759"/>
<dbReference type="SUPFAM" id="SSF48371">
    <property type="entry name" value="ARM repeat"/>
    <property type="match status" value="1"/>
</dbReference>
<evidence type="ECO:0000256" key="4">
    <source>
        <dbReference type="ARBA" id="ARBA00023163"/>
    </source>
</evidence>
<evidence type="ECO:0000256" key="1">
    <source>
        <dbReference type="ARBA" id="ARBA00004123"/>
    </source>
</evidence>
<comment type="subcellular location">
    <subcellularLocation>
        <location evidence="1">Nucleus</location>
    </subcellularLocation>
</comment>
<dbReference type="GO" id="GO:0046982">
    <property type="term" value="F:protein heterodimerization activity"/>
    <property type="evidence" value="ECO:0007669"/>
    <property type="project" value="InterPro"/>
</dbReference>
<evidence type="ECO:0000256" key="5">
    <source>
        <dbReference type="ARBA" id="ARBA00023242"/>
    </source>
</evidence>
<feature type="domain" description="TATA box binding protein associated factor (TAF) histone-like fold" evidence="7">
    <location>
        <begin position="79"/>
        <end position="145"/>
    </location>
</feature>
<gene>
    <name evidence="8" type="ORF">AXF42_Ash015317</name>
</gene>
<keyword evidence="9" id="KW-1185">Reference proteome</keyword>
<name>A0A2I0ALX4_9ASPA</name>
<dbReference type="EMBL" id="KZ451971">
    <property type="protein sequence ID" value="PKA56544.1"/>
    <property type="molecule type" value="Genomic_DNA"/>
</dbReference>
<dbReference type="GO" id="GO:0000124">
    <property type="term" value="C:SAGA complex"/>
    <property type="evidence" value="ECO:0007669"/>
    <property type="project" value="InterPro"/>
</dbReference>
<keyword evidence="4" id="KW-0804">Transcription</keyword>
<dbReference type="FunFam" id="1.10.20.10:FF:000046">
    <property type="entry name" value="transcription initiation factor TFIID subunit 6"/>
    <property type="match status" value="1"/>
</dbReference>
<dbReference type="SUPFAM" id="SSF47113">
    <property type="entry name" value="Histone-fold"/>
    <property type="match status" value="1"/>
</dbReference>